<feature type="coiled-coil region" evidence="1">
    <location>
        <begin position="219"/>
        <end position="264"/>
    </location>
</feature>
<dbReference type="Proteomes" id="UP000179807">
    <property type="component" value="Unassembled WGS sequence"/>
</dbReference>
<organism evidence="3 4">
    <name type="scientific">Tritrichomonas foetus</name>
    <dbReference type="NCBI Taxonomy" id="1144522"/>
    <lineage>
        <taxon>Eukaryota</taxon>
        <taxon>Metamonada</taxon>
        <taxon>Parabasalia</taxon>
        <taxon>Tritrichomonadida</taxon>
        <taxon>Tritrichomonadidae</taxon>
        <taxon>Tritrichomonas</taxon>
    </lineage>
</organism>
<comment type="caution">
    <text evidence="3">The sequence shown here is derived from an EMBL/GenBank/DDBJ whole genome shotgun (WGS) entry which is preliminary data.</text>
</comment>
<feature type="compositionally biased region" description="Polar residues" evidence="2">
    <location>
        <begin position="137"/>
        <end position="149"/>
    </location>
</feature>
<evidence type="ECO:0000256" key="1">
    <source>
        <dbReference type="SAM" id="Coils"/>
    </source>
</evidence>
<feature type="compositionally biased region" description="Polar residues" evidence="2">
    <location>
        <begin position="89"/>
        <end position="129"/>
    </location>
</feature>
<sequence length="366" mass="42386">MNEEDNKKVAYYVKSLLNNSINTNDVPVYLIPKINIVLTIAKKNAIANGQVNSVKQIQQIMAGLETIKGKNHHVDSIDQITNSRRRCQTAMTPSPKKSTNLQKVSKSPTRQKSQSRNLPNINQSHSQSPKMKKNIRKSNNVKSTKLNDSTFTKEQLDSVLEDLISGSLNEPQKEMIPELIHHSKEKTNSLIEKEELIEAQKYENITRKLITLNTDRINIENKSNRKEEFNSQLQKALNNLEIAQENLENDLKAYDAQLKDAREAQRIEWEQTLEDFDRVTSGELPKSYKKYSPKLLGLREASKNLIKLRRYEEAGYKKMEADELEEIEFEECRQKYITARQAQKAKIIESHNQKMQCFEENGERIR</sequence>
<dbReference type="AlphaFoldDB" id="A0A1J4JH72"/>
<feature type="region of interest" description="Disordered" evidence="2">
    <location>
        <begin position="89"/>
        <end position="149"/>
    </location>
</feature>
<dbReference type="PANTHER" id="PTHR47026">
    <property type="entry name" value="PIGMENTOSA GTPASE REGULATOR-LIKE PROTEIN, PUTATIVE-RELATED"/>
    <property type="match status" value="1"/>
</dbReference>
<dbReference type="EMBL" id="MLAK01001050">
    <property type="protein sequence ID" value="OHS98504.1"/>
    <property type="molecule type" value="Genomic_DNA"/>
</dbReference>
<dbReference type="VEuPathDB" id="TrichDB:TRFO_35030"/>
<evidence type="ECO:0000313" key="3">
    <source>
        <dbReference type="EMBL" id="OHS98504.1"/>
    </source>
</evidence>
<evidence type="ECO:0000256" key="2">
    <source>
        <dbReference type="SAM" id="MobiDB-lite"/>
    </source>
</evidence>
<protein>
    <submittedName>
        <fullName evidence="3">Uncharacterized protein</fullName>
    </submittedName>
</protein>
<dbReference type="GeneID" id="94844715"/>
<proteinExistence type="predicted"/>
<evidence type="ECO:0000313" key="4">
    <source>
        <dbReference type="Proteomes" id="UP000179807"/>
    </source>
</evidence>
<reference evidence="3" key="1">
    <citation type="submission" date="2016-10" db="EMBL/GenBank/DDBJ databases">
        <authorList>
            <person name="Benchimol M."/>
            <person name="Almeida L.G."/>
            <person name="Vasconcelos A.T."/>
            <person name="Perreira-Neves A."/>
            <person name="Rosa I.A."/>
            <person name="Tasca T."/>
            <person name="Bogo M.R."/>
            <person name="de Souza W."/>
        </authorList>
    </citation>
    <scope>NUCLEOTIDE SEQUENCE [LARGE SCALE GENOMIC DNA]</scope>
    <source>
        <strain evidence="3">K</strain>
    </source>
</reference>
<keyword evidence="1" id="KW-0175">Coiled coil</keyword>
<accession>A0A1J4JH72</accession>
<name>A0A1J4JH72_9EUKA</name>
<gene>
    <name evidence="3" type="ORF">TRFO_35030</name>
</gene>
<dbReference type="PANTHER" id="PTHR47026:SF2">
    <property type="entry name" value="FLAGELLAR ASSOCIATED PROTEIN"/>
    <property type="match status" value="1"/>
</dbReference>
<keyword evidence="4" id="KW-1185">Reference proteome</keyword>
<dbReference type="RefSeq" id="XP_068351641.1">
    <property type="nucleotide sequence ID" value="XM_068510011.1"/>
</dbReference>